<comment type="caution">
    <text evidence="9">The sequence shown here is derived from an EMBL/GenBank/DDBJ whole genome shotgun (WGS) entry which is preliminary data.</text>
</comment>
<dbReference type="GO" id="GO:0030694">
    <property type="term" value="C:bacterial-type flagellum basal body, rod"/>
    <property type="evidence" value="ECO:0007669"/>
    <property type="project" value="UniProtKB-UniRule"/>
</dbReference>
<feature type="domain" description="Flagellar basal-body/hook protein C-terminal" evidence="8">
    <location>
        <begin position="120"/>
        <end position="163"/>
    </location>
</feature>
<dbReference type="GO" id="GO:0071978">
    <property type="term" value="P:bacterial-type flagellum-dependent swarming motility"/>
    <property type="evidence" value="ECO:0007669"/>
    <property type="project" value="TreeGrafter"/>
</dbReference>
<name>A0A855X1Q5_9BACT</name>
<dbReference type="Proteomes" id="UP000250918">
    <property type="component" value="Unassembled WGS sequence"/>
</dbReference>
<feature type="domain" description="Flagellar basal body rod protein N-terminal" evidence="7">
    <location>
        <begin position="12"/>
        <end position="35"/>
    </location>
</feature>
<protein>
    <recommendedName>
        <fullName evidence="3 6">Flagellar basal-body rod protein FlgC</fullName>
    </recommendedName>
</protein>
<comment type="similarity">
    <text evidence="2">Belongs to the flagella basal body rod proteins family.</text>
</comment>
<dbReference type="PANTHER" id="PTHR30435:SF2">
    <property type="entry name" value="FLAGELLAR BASAL-BODY ROD PROTEIN FLGC"/>
    <property type="match status" value="1"/>
</dbReference>
<evidence type="ECO:0000256" key="2">
    <source>
        <dbReference type="ARBA" id="ARBA00009677"/>
    </source>
</evidence>
<reference evidence="9 10" key="1">
    <citation type="journal article" date="2018" name="ISME J.">
        <title>A methanotrophic archaeon couples anaerobic oxidation of methane to Fe(III) reduction.</title>
        <authorList>
            <person name="Cai C."/>
            <person name="Leu A.O."/>
            <person name="Xie G.J."/>
            <person name="Guo J."/>
            <person name="Feng Y."/>
            <person name="Zhao J.X."/>
            <person name="Tyson G.W."/>
            <person name="Yuan Z."/>
            <person name="Hu S."/>
        </authorList>
    </citation>
    <scope>NUCLEOTIDE SEQUENCE [LARGE SCALE GENOMIC DNA]</scope>
    <source>
        <strain evidence="9">FeB_12</strain>
    </source>
</reference>
<keyword evidence="9" id="KW-0282">Flagellum</keyword>
<proteinExistence type="inferred from homology"/>
<comment type="subunit">
    <text evidence="5 6">The basal body constitutes a major portion of the flagellar organelle and consists of four rings (L,P,S, and M) mounted on a central rod. The rod consists of about 26 subunits of FlgG in the distal portion, and FlgB, FlgC and FlgF are thought to build up the proximal portion of the rod with about 6 subunits each.</text>
</comment>
<dbReference type="InterPro" id="IPR006299">
    <property type="entry name" value="FlgC"/>
</dbReference>
<organism evidence="9 10">
    <name type="scientific">candidate division GN15 bacterium</name>
    <dbReference type="NCBI Taxonomy" id="2072418"/>
    <lineage>
        <taxon>Bacteria</taxon>
        <taxon>candidate division GN15</taxon>
    </lineage>
</organism>
<evidence type="ECO:0000256" key="4">
    <source>
        <dbReference type="ARBA" id="ARBA00023143"/>
    </source>
</evidence>
<evidence type="ECO:0000256" key="3">
    <source>
        <dbReference type="ARBA" id="ARBA00017941"/>
    </source>
</evidence>
<evidence type="ECO:0000256" key="6">
    <source>
        <dbReference type="RuleBase" id="RU362062"/>
    </source>
</evidence>
<dbReference type="PANTHER" id="PTHR30435">
    <property type="entry name" value="FLAGELLAR PROTEIN"/>
    <property type="match status" value="1"/>
</dbReference>
<keyword evidence="9" id="KW-0966">Cell projection</keyword>
<gene>
    <name evidence="9" type="primary">flgC</name>
    <name evidence="9" type="ORF">C3F09_12700</name>
</gene>
<dbReference type="InterPro" id="IPR019776">
    <property type="entry name" value="Flagellar_basal_body_rod_CS"/>
</dbReference>
<dbReference type="InterPro" id="IPR010930">
    <property type="entry name" value="Flg_bb/hook_C_dom"/>
</dbReference>
<dbReference type="AlphaFoldDB" id="A0A855X1Q5"/>
<dbReference type="EMBL" id="PQAP01000227">
    <property type="protein sequence ID" value="PWB67868.1"/>
    <property type="molecule type" value="Genomic_DNA"/>
</dbReference>
<evidence type="ECO:0000259" key="7">
    <source>
        <dbReference type="Pfam" id="PF00460"/>
    </source>
</evidence>
<evidence type="ECO:0000259" key="8">
    <source>
        <dbReference type="Pfam" id="PF06429"/>
    </source>
</evidence>
<evidence type="ECO:0000313" key="9">
    <source>
        <dbReference type="EMBL" id="PWB67868.1"/>
    </source>
</evidence>
<dbReference type="Pfam" id="PF06429">
    <property type="entry name" value="Flg_bbr_C"/>
    <property type="match status" value="1"/>
</dbReference>
<keyword evidence="9" id="KW-0969">Cilium</keyword>
<dbReference type="InterPro" id="IPR001444">
    <property type="entry name" value="Flag_bb_rod_N"/>
</dbReference>
<evidence type="ECO:0000256" key="1">
    <source>
        <dbReference type="ARBA" id="ARBA00004117"/>
    </source>
</evidence>
<evidence type="ECO:0000313" key="10">
    <source>
        <dbReference type="Proteomes" id="UP000250918"/>
    </source>
</evidence>
<accession>A0A855X1Q5</accession>
<dbReference type="NCBIfam" id="TIGR01395">
    <property type="entry name" value="FlgC"/>
    <property type="match status" value="1"/>
</dbReference>
<keyword evidence="4 6" id="KW-0975">Bacterial flagellum</keyword>
<comment type="subcellular location">
    <subcellularLocation>
        <location evidence="1 6">Bacterial flagellum basal body</location>
    </subcellularLocation>
</comment>
<dbReference type="PROSITE" id="PS00588">
    <property type="entry name" value="FLAGELLA_BB_ROD"/>
    <property type="match status" value="1"/>
</dbReference>
<sequence>MAGVLQAIELSSKGLTVQRRKMNVVAENIANAETTQTAEGGPYQRKRVIVKEAKEAGTFDSYLHKAQTPLARTNPQHRTGMQVDVMKRDMMSSVEAKEIRDPQSQFRMVYDPGNPEADADGYVKMPDVEIITEMVDMMAASRAYEANTAAIQSSKKMVKDALEI</sequence>
<dbReference type="Pfam" id="PF00460">
    <property type="entry name" value="Flg_bb_rod"/>
    <property type="match status" value="1"/>
</dbReference>
<evidence type="ECO:0000256" key="5">
    <source>
        <dbReference type="ARBA" id="ARBA00025933"/>
    </source>
</evidence>